<dbReference type="PANTHER" id="PTHR33164">
    <property type="entry name" value="TRANSCRIPTIONAL REGULATOR, MARR FAMILY"/>
    <property type="match status" value="1"/>
</dbReference>
<dbReference type="InterPro" id="IPR039422">
    <property type="entry name" value="MarR/SlyA-like"/>
</dbReference>
<evidence type="ECO:0000256" key="3">
    <source>
        <dbReference type="ARBA" id="ARBA00023163"/>
    </source>
</evidence>
<evidence type="ECO:0000313" key="5">
    <source>
        <dbReference type="EMBL" id="RKF19372.1"/>
    </source>
</evidence>
<comment type="caution">
    <text evidence="5">The sequence shown here is derived from an EMBL/GenBank/DDBJ whole genome shotgun (WGS) entry which is preliminary data.</text>
</comment>
<dbReference type="SUPFAM" id="SSF46785">
    <property type="entry name" value="Winged helix' DNA-binding domain"/>
    <property type="match status" value="1"/>
</dbReference>
<evidence type="ECO:0000259" key="4">
    <source>
        <dbReference type="PROSITE" id="PS50995"/>
    </source>
</evidence>
<dbReference type="InterPro" id="IPR000835">
    <property type="entry name" value="HTH_MarR-typ"/>
</dbReference>
<evidence type="ECO:0000313" key="6">
    <source>
        <dbReference type="Proteomes" id="UP000284395"/>
    </source>
</evidence>
<sequence length="150" mass="16938">MTKVKGDDSLPWREMSRYDGPQSSPGFVLWHGFMRWQRHLNALLKPFGLTQPQFAVLATCGWLTRGGQEVTQQAMADFLDMDRMHISQIASRLERDGLLCRSPSVEDMRAKLVSLTPAGREKLAEVMPVAEAFDESFFAGAAPDRTSFRF</sequence>
<accession>A0A420EFA9</accession>
<dbReference type="RefSeq" id="WP_120325311.1">
    <property type="nucleotide sequence ID" value="NZ_RAPF01000006.1"/>
</dbReference>
<dbReference type="GO" id="GO:0003700">
    <property type="term" value="F:DNA-binding transcription factor activity"/>
    <property type="evidence" value="ECO:0007669"/>
    <property type="project" value="InterPro"/>
</dbReference>
<dbReference type="AlphaFoldDB" id="A0A420EFA9"/>
<proteinExistence type="predicted"/>
<keyword evidence="6" id="KW-1185">Reference proteome</keyword>
<dbReference type="PANTHER" id="PTHR33164:SF64">
    <property type="entry name" value="TRANSCRIPTIONAL REGULATOR SLYA"/>
    <property type="match status" value="1"/>
</dbReference>
<dbReference type="SMART" id="SM00347">
    <property type="entry name" value="HTH_MARR"/>
    <property type="match status" value="1"/>
</dbReference>
<dbReference type="OrthoDB" id="582199at2"/>
<feature type="domain" description="HTH marR-type" evidence="4">
    <location>
        <begin position="1"/>
        <end position="150"/>
    </location>
</feature>
<keyword evidence="2" id="KW-0238">DNA-binding</keyword>
<dbReference type="Proteomes" id="UP000284395">
    <property type="component" value="Unassembled WGS sequence"/>
</dbReference>
<dbReference type="GO" id="GO:0003677">
    <property type="term" value="F:DNA binding"/>
    <property type="evidence" value="ECO:0007669"/>
    <property type="project" value="UniProtKB-KW"/>
</dbReference>
<evidence type="ECO:0000256" key="2">
    <source>
        <dbReference type="ARBA" id="ARBA00023125"/>
    </source>
</evidence>
<dbReference type="EMBL" id="RAPF01000006">
    <property type="protein sequence ID" value="RKF19372.1"/>
    <property type="molecule type" value="Genomic_DNA"/>
</dbReference>
<keyword evidence="3" id="KW-0804">Transcription</keyword>
<dbReference type="InterPro" id="IPR036390">
    <property type="entry name" value="WH_DNA-bd_sf"/>
</dbReference>
<dbReference type="Pfam" id="PF01047">
    <property type="entry name" value="MarR"/>
    <property type="match status" value="1"/>
</dbReference>
<dbReference type="Gene3D" id="1.10.10.10">
    <property type="entry name" value="Winged helix-like DNA-binding domain superfamily/Winged helix DNA-binding domain"/>
    <property type="match status" value="1"/>
</dbReference>
<dbReference type="PROSITE" id="PS50995">
    <property type="entry name" value="HTH_MARR_2"/>
    <property type="match status" value="1"/>
</dbReference>
<reference evidence="5 6" key="1">
    <citation type="submission" date="2018-09" db="EMBL/GenBank/DDBJ databases">
        <title>Altererythrobacter spongiae sp. nov., isolated from a marine sponge.</title>
        <authorList>
            <person name="Zhuang L."/>
            <person name="Luo L."/>
        </authorList>
    </citation>
    <scope>NUCLEOTIDE SEQUENCE [LARGE SCALE GENOMIC DNA]</scope>
    <source>
        <strain evidence="5 6">HN-Y73</strain>
    </source>
</reference>
<gene>
    <name evidence="5" type="ORF">D6851_13060</name>
</gene>
<dbReference type="GO" id="GO:0006950">
    <property type="term" value="P:response to stress"/>
    <property type="evidence" value="ECO:0007669"/>
    <property type="project" value="TreeGrafter"/>
</dbReference>
<protein>
    <submittedName>
        <fullName evidence="5">MarR family transcriptional regulator</fullName>
    </submittedName>
</protein>
<dbReference type="InterPro" id="IPR036388">
    <property type="entry name" value="WH-like_DNA-bd_sf"/>
</dbReference>
<keyword evidence="1" id="KW-0805">Transcription regulation</keyword>
<name>A0A420EFA9_9SPHN</name>
<organism evidence="5 6">
    <name type="scientific">Altericroceibacterium spongiae</name>
    <dbReference type="NCBI Taxonomy" id="2320269"/>
    <lineage>
        <taxon>Bacteria</taxon>
        <taxon>Pseudomonadati</taxon>
        <taxon>Pseudomonadota</taxon>
        <taxon>Alphaproteobacteria</taxon>
        <taxon>Sphingomonadales</taxon>
        <taxon>Erythrobacteraceae</taxon>
        <taxon>Altericroceibacterium</taxon>
    </lineage>
</organism>
<evidence type="ECO:0000256" key="1">
    <source>
        <dbReference type="ARBA" id="ARBA00023015"/>
    </source>
</evidence>